<accession>A0A5B8KXB2</accession>
<feature type="region of interest" description="Disordered" evidence="1">
    <location>
        <begin position="199"/>
        <end position="226"/>
    </location>
</feature>
<keyword evidence="3" id="KW-1185">Reference proteome</keyword>
<evidence type="ECO:0000256" key="1">
    <source>
        <dbReference type="SAM" id="MobiDB-lite"/>
    </source>
</evidence>
<sequence length="270" mass="29652">MMTEQDVARALDCDVALIRTIVNAWADQTLTTAPGWVGKRHGSLASIKLAMAHSLHLHAGLALWDAALVSSGCWQISSSVLKILNFEPPRHADVGVPKEGGDAHFDPFMLFAPHATESTPVAALDEYIEIADGRRVYWRKPRSNAYTLACELHRLSEVSRREDTRSFQGKYLELLSRLREPTDYVSEWIGTVAGGRFRPAPNRFSGRAPPMRQGPGGGEDRQTHADSYVSKVSVNVSLAARLMKRRALGLAVTDPLAKEAPANAEGRTTR</sequence>
<protein>
    <submittedName>
        <fullName evidence="2">Uncharacterized protein</fullName>
    </submittedName>
</protein>
<dbReference type="Proteomes" id="UP000321389">
    <property type="component" value="Chromosome"/>
</dbReference>
<name>A0A5B8KXB2_9HYPH</name>
<evidence type="ECO:0000313" key="3">
    <source>
        <dbReference type="Proteomes" id="UP000321389"/>
    </source>
</evidence>
<dbReference type="KEGG" id="niy:FQ775_07430"/>
<dbReference type="AlphaFoldDB" id="A0A5B8KXB2"/>
<organism evidence="2 3">
    <name type="scientific">Nitratireductor mangrovi</name>
    <dbReference type="NCBI Taxonomy" id="2599600"/>
    <lineage>
        <taxon>Bacteria</taxon>
        <taxon>Pseudomonadati</taxon>
        <taxon>Pseudomonadota</taxon>
        <taxon>Alphaproteobacteria</taxon>
        <taxon>Hyphomicrobiales</taxon>
        <taxon>Phyllobacteriaceae</taxon>
        <taxon>Nitratireductor</taxon>
    </lineage>
</organism>
<evidence type="ECO:0000313" key="2">
    <source>
        <dbReference type="EMBL" id="QDZ00221.1"/>
    </source>
</evidence>
<dbReference type="EMBL" id="CP042301">
    <property type="protein sequence ID" value="QDZ00221.1"/>
    <property type="molecule type" value="Genomic_DNA"/>
</dbReference>
<dbReference type="OrthoDB" id="8421671at2"/>
<gene>
    <name evidence="2" type="ORF">FQ775_07430</name>
</gene>
<proteinExistence type="predicted"/>
<reference evidence="2" key="1">
    <citation type="submission" date="2020-04" db="EMBL/GenBank/DDBJ databases">
        <title>Nitratireductor sp. nov. isolated from mangrove soil.</title>
        <authorList>
            <person name="Ye Y."/>
        </authorList>
    </citation>
    <scope>NUCLEOTIDE SEQUENCE</scope>
    <source>
        <strain evidence="2">SY7</strain>
    </source>
</reference>